<proteinExistence type="predicted"/>
<gene>
    <name evidence="2" type="ORF">GCM10009668_39730</name>
</gene>
<keyword evidence="1" id="KW-0732">Signal</keyword>
<organism evidence="2 3">
    <name type="scientific">Nocardioides dubius</name>
    <dbReference type="NCBI Taxonomy" id="317019"/>
    <lineage>
        <taxon>Bacteria</taxon>
        <taxon>Bacillati</taxon>
        <taxon>Actinomycetota</taxon>
        <taxon>Actinomycetes</taxon>
        <taxon>Propionibacteriales</taxon>
        <taxon>Nocardioidaceae</taxon>
        <taxon>Nocardioides</taxon>
    </lineage>
</organism>
<evidence type="ECO:0000313" key="3">
    <source>
        <dbReference type="Proteomes" id="UP001501581"/>
    </source>
</evidence>
<feature type="signal peptide" evidence="1">
    <location>
        <begin position="1"/>
        <end position="26"/>
    </location>
</feature>
<evidence type="ECO:0008006" key="4">
    <source>
        <dbReference type="Google" id="ProtNLM"/>
    </source>
</evidence>
<dbReference type="RefSeq" id="WP_343996661.1">
    <property type="nucleotide sequence ID" value="NZ_BAAALG010000017.1"/>
</dbReference>
<evidence type="ECO:0000256" key="1">
    <source>
        <dbReference type="SAM" id="SignalP"/>
    </source>
</evidence>
<sequence>MRGTLIGALAATAVGAAVLTPLPTQAAGWTNSESVSGNGSLPQDAEVAMAADGDAVAVWLRSDGDHDRVQAASSVGGDWSAPVTVSDAGTDAHTPSVAINAAGDAVVTWSSLDAANRMRLAASRRLANGVGWDGRALISPIDEDVTSRAEVALDASGRLLAAYGAADGADNQVRVSLQKKGAVHATSVVSDDSAFLPTLAAAPDGTAYVAWYDVQGPQSQIRGSRLAAGSSTWAASTGVSFPGQHLPFVDAAISADGFTTVVYAGAQGDDTRIQATKIQPSGVVGAPNFVSPSGQDAMLPSVSQNDDGTAITAWRSTDDGDEGIGYATRERTGEWKAGTVSLPAAVTTPGAPRTSISARGTYLIGLSGNGRQLAAYRAHPLQPLTVFDSGPLGFVSEATRVAGDGQGNVLLAGVMKAANPAQGQVHASVLDLAGPTTSLAALPAHRMSAKHVVAWSASDRFSAVASTDLWQRSARWNGGFGAATPVVHDSAGSSAVAGLLPGRTYCYQAQSTDGVSNLGLLSAQRCTTTPTDDRTAKRSAGWKKRTGAKHYRGTVLETRRKGARLVYPGVQAKRVALVVAKVRGGGTVKVRFAGRSWTRKLSGSGARKVVTLGTFSGVRTGKLTITVTSRTGKRVRIDGVLLAR</sequence>
<comment type="caution">
    <text evidence="2">The sequence shown here is derived from an EMBL/GenBank/DDBJ whole genome shotgun (WGS) entry which is preliminary data.</text>
</comment>
<feature type="chain" id="PRO_5045822736" description="Fibronectin type-III domain-containing protein" evidence="1">
    <location>
        <begin position="27"/>
        <end position="644"/>
    </location>
</feature>
<keyword evidence="3" id="KW-1185">Reference proteome</keyword>
<evidence type="ECO:0000313" key="2">
    <source>
        <dbReference type="EMBL" id="GAA1113668.1"/>
    </source>
</evidence>
<name>A0ABN1U279_9ACTN</name>
<protein>
    <recommendedName>
        <fullName evidence="4">Fibronectin type-III domain-containing protein</fullName>
    </recommendedName>
</protein>
<accession>A0ABN1U279</accession>
<dbReference type="Proteomes" id="UP001501581">
    <property type="component" value="Unassembled WGS sequence"/>
</dbReference>
<dbReference type="EMBL" id="BAAALG010000017">
    <property type="protein sequence ID" value="GAA1113668.1"/>
    <property type="molecule type" value="Genomic_DNA"/>
</dbReference>
<dbReference type="SUPFAM" id="SSF50969">
    <property type="entry name" value="YVTN repeat-like/Quinoprotein amine dehydrogenase"/>
    <property type="match status" value="1"/>
</dbReference>
<reference evidence="2 3" key="1">
    <citation type="journal article" date="2019" name="Int. J. Syst. Evol. Microbiol.">
        <title>The Global Catalogue of Microorganisms (GCM) 10K type strain sequencing project: providing services to taxonomists for standard genome sequencing and annotation.</title>
        <authorList>
            <consortium name="The Broad Institute Genomics Platform"/>
            <consortium name="The Broad Institute Genome Sequencing Center for Infectious Disease"/>
            <person name="Wu L."/>
            <person name="Ma J."/>
        </authorList>
    </citation>
    <scope>NUCLEOTIDE SEQUENCE [LARGE SCALE GENOMIC DNA]</scope>
    <source>
        <strain evidence="2 3">JCM 13008</strain>
    </source>
</reference>
<dbReference type="InterPro" id="IPR011044">
    <property type="entry name" value="Quino_amine_DH_bsu"/>
</dbReference>